<evidence type="ECO:0000313" key="2">
    <source>
        <dbReference type="Proteomes" id="UP001595897"/>
    </source>
</evidence>
<dbReference type="RefSeq" id="WP_382410054.1">
    <property type="nucleotide sequence ID" value="NZ_JBHSGU010000014.1"/>
</dbReference>
<accession>A0ABV9LY91</accession>
<dbReference type="EMBL" id="JBHSGU010000014">
    <property type="protein sequence ID" value="MFC4701507.1"/>
    <property type="molecule type" value="Genomic_DNA"/>
</dbReference>
<evidence type="ECO:0000313" key="1">
    <source>
        <dbReference type="EMBL" id="MFC4701507.1"/>
    </source>
</evidence>
<sequence length="81" mass="9075">MNNTIIKPFDTLEKATKLLSVIPQELADRLVLIGGQALLIWGEYYLIDRLTGEQFESLASDDLDFMGRTPEVIDCTSSDLI</sequence>
<reference evidence="2" key="1">
    <citation type="journal article" date="2019" name="Int. J. Syst. Evol. Microbiol.">
        <title>The Global Catalogue of Microorganisms (GCM) 10K type strain sequencing project: providing services to taxonomists for standard genome sequencing and annotation.</title>
        <authorList>
            <consortium name="The Broad Institute Genomics Platform"/>
            <consortium name="The Broad Institute Genome Sequencing Center for Infectious Disease"/>
            <person name="Wu L."/>
            <person name="Ma J."/>
        </authorList>
    </citation>
    <scope>NUCLEOTIDE SEQUENCE [LARGE SCALE GENOMIC DNA]</scope>
    <source>
        <strain evidence="2">KACC 12507</strain>
    </source>
</reference>
<gene>
    <name evidence="1" type="ORF">ACFO4O_15195</name>
</gene>
<organism evidence="1 2">
    <name type="scientific">Glaciecola siphonariae</name>
    <dbReference type="NCBI Taxonomy" id="521012"/>
    <lineage>
        <taxon>Bacteria</taxon>
        <taxon>Pseudomonadati</taxon>
        <taxon>Pseudomonadota</taxon>
        <taxon>Gammaproteobacteria</taxon>
        <taxon>Alteromonadales</taxon>
        <taxon>Alteromonadaceae</taxon>
        <taxon>Glaciecola</taxon>
    </lineage>
</organism>
<proteinExistence type="predicted"/>
<name>A0ABV9LY91_9ALTE</name>
<comment type="caution">
    <text evidence="1">The sequence shown here is derived from an EMBL/GenBank/DDBJ whole genome shotgun (WGS) entry which is preliminary data.</text>
</comment>
<protein>
    <submittedName>
        <fullName evidence="1">Uncharacterized protein</fullName>
    </submittedName>
</protein>
<keyword evidence="2" id="KW-1185">Reference proteome</keyword>
<dbReference type="Proteomes" id="UP001595897">
    <property type="component" value="Unassembled WGS sequence"/>
</dbReference>